<dbReference type="Proteomes" id="UP001056120">
    <property type="component" value="Linkage Group LG14"/>
</dbReference>
<sequence length="133" mass="13799">MNPDQPSPSLSSPATKSFDQQNLHLGATAQSIINPMATDGMSFSGRQGLNNSYVQPPSIGTVRPIVISQPSGGGDHYADDQPPSLNAVGRRPASQTGPSFTGNPTSDQESGAGVSLNASRFKMNNPNAFNNGN</sequence>
<organism evidence="1 2">
    <name type="scientific">Smallanthus sonchifolius</name>
    <dbReference type="NCBI Taxonomy" id="185202"/>
    <lineage>
        <taxon>Eukaryota</taxon>
        <taxon>Viridiplantae</taxon>
        <taxon>Streptophyta</taxon>
        <taxon>Embryophyta</taxon>
        <taxon>Tracheophyta</taxon>
        <taxon>Spermatophyta</taxon>
        <taxon>Magnoliopsida</taxon>
        <taxon>eudicotyledons</taxon>
        <taxon>Gunneridae</taxon>
        <taxon>Pentapetalae</taxon>
        <taxon>asterids</taxon>
        <taxon>campanulids</taxon>
        <taxon>Asterales</taxon>
        <taxon>Asteraceae</taxon>
        <taxon>Asteroideae</taxon>
        <taxon>Heliantheae alliance</taxon>
        <taxon>Millerieae</taxon>
        <taxon>Smallanthus</taxon>
    </lineage>
</organism>
<dbReference type="EMBL" id="CM042031">
    <property type="protein sequence ID" value="KAI3784501.1"/>
    <property type="molecule type" value="Genomic_DNA"/>
</dbReference>
<evidence type="ECO:0000313" key="2">
    <source>
        <dbReference type="Proteomes" id="UP001056120"/>
    </source>
</evidence>
<reference evidence="1 2" key="2">
    <citation type="journal article" date="2022" name="Mol. Ecol. Resour.">
        <title>The genomes of chicory, endive, great burdock and yacon provide insights into Asteraceae paleo-polyploidization history and plant inulin production.</title>
        <authorList>
            <person name="Fan W."/>
            <person name="Wang S."/>
            <person name="Wang H."/>
            <person name="Wang A."/>
            <person name="Jiang F."/>
            <person name="Liu H."/>
            <person name="Zhao H."/>
            <person name="Xu D."/>
            <person name="Zhang Y."/>
        </authorList>
    </citation>
    <scope>NUCLEOTIDE SEQUENCE [LARGE SCALE GENOMIC DNA]</scope>
    <source>
        <strain evidence="2">cv. Yunnan</strain>
        <tissue evidence="1">Leaves</tissue>
    </source>
</reference>
<protein>
    <submittedName>
        <fullName evidence="1">Uncharacterized protein</fullName>
    </submittedName>
</protein>
<accession>A0ACB9GN30</accession>
<proteinExistence type="predicted"/>
<evidence type="ECO:0000313" key="1">
    <source>
        <dbReference type="EMBL" id="KAI3784501.1"/>
    </source>
</evidence>
<comment type="caution">
    <text evidence="1">The sequence shown here is derived from an EMBL/GenBank/DDBJ whole genome shotgun (WGS) entry which is preliminary data.</text>
</comment>
<keyword evidence="2" id="KW-1185">Reference proteome</keyword>
<name>A0ACB9GN30_9ASTR</name>
<reference evidence="2" key="1">
    <citation type="journal article" date="2022" name="Mol. Ecol. Resour.">
        <title>The genomes of chicory, endive, great burdock and yacon provide insights into Asteraceae palaeo-polyploidization history and plant inulin production.</title>
        <authorList>
            <person name="Fan W."/>
            <person name="Wang S."/>
            <person name="Wang H."/>
            <person name="Wang A."/>
            <person name="Jiang F."/>
            <person name="Liu H."/>
            <person name="Zhao H."/>
            <person name="Xu D."/>
            <person name="Zhang Y."/>
        </authorList>
    </citation>
    <scope>NUCLEOTIDE SEQUENCE [LARGE SCALE GENOMIC DNA]</scope>
    <source>
        <strain evidence="2">cv. Yunnan</strain>
    </source>
</reference>
<gene>
    <name evidence="1" type="ORF">L1987_43600</name>
</gene>